<dbReference type="Pfam" id="PF22909">
    <property type="entry name" value="Caulimovir_coat_dom"/>
    <property type="match status" value="1"/>
</dbReference>
<organism evidence="4">
    <name type="scientific">Glycine max</name>
    <name type="common">Soybean</name>
    <name type="synonym">Glycine hispida</name>
    <dbReference type="NCBI Taxonomy" id="3847"/>
    <lineage>
        <taxon>Eukaryota</taxon>
        <taxon>Viridiplantae</taxon>
        <taxon>Streptophyta</taxon>
        <taxon>Embryophyta</taxon>
        <taxon>Tracheophyta</taxon>
        <taxon>Spermatophyta</taxon>
        <taxon>Magnoliopsida</taxon>
        <taxon>eudicotyledons</taxon>
        <taxon>Gunneridae</taxon>
        <taxon>Pentapetalae</taxon>
        <taxon>rosids</taxon>
        <taxon>fabids</taxon>
        <taxon>Fabales</taxon>
        <taxon>Fabaceae</taxon>
        <taxon>Papilionoideae</taxon>
        <taxon>50 kb inversion clade</taxon>
        <taxon>NPAAA clade</taxon>
        <taxon>indigoferoid/millettioid clade</taxon>
        <taxon>Phaseoleae</taxon>
        <taxon>Glycine</taxon>
        <taxon>Glycine subgen. Soja</taxon>
    </lineage>
</organism>
<dbReference type="Pfam" id="PF24496">
    <property type="entry name" value="DUF7588"/>
    <property type="match status" value="1"/>
</dbReference>
<feature type="region of interest" description="Disordered" evidence="1">
    <location>
        <begin position="15"/>
        <end position="43"/>
    </location>
</feature>
<dbReference type="Proteomes" id="UP000008827">
    <property type="component" value="Chromosome 14"/>
</dbReference>
<dbReference type="Pfam" id="PF01107">
    <property type="entry name" value="MP"/>
    <property type="match status" value="1"/>
</dbReference>
<evidence type="ECO:0000259" key="3">
    <source>
        <dbReference type="Pfam" id="PF24925"/>
    </source>
</evidence>
<name>A0A0R0GDK4_SOYBN</name>
<accession>A0A0R0GDK4</accession>
<evidence type="ECO:0000313" key="6">
    <source>
        <dbReference type="Proteomes" id="UP000008827"/>
    </source>
</evidence>
<feature type="non-terminal residue" evidence="4">
    <location>
        <position position="1002"/>
    </location>
</feature>
<feature type="domain" description="DUF7746" evidence="3">
    <location>
        <begin position="639"/>
        <end position="720"/>
    </location>
</feature>
<dbReference type="PANTHER" id="PTHR46249">
    <property type="entry name" value="CCHC-TYPE DOMAIN-CONTAINING PROTEIN-RELATED"/>
    <property type="match status" value="1"/>
</dbReference>
<dbReference type="InParanoid" id="A0A0R0GDK4"/>
<evidence type="ECO:0008006" key="7">
    <source>
        <dbReference type="Google" id="ProtNLM"/>
    </source>
</evidence>
<dbReference type="Gramene" id="KRH16294">
    <property type="protein sequence ID" value="KRH16294"/>
    <property type="gene ID" value="GLYMA_14G146600"/>
</dbReference>
<feature type="domain" description="DUF7588" evidence="2">
    <location>
        <begin position="385"/>
        <end position="438"/>
    </location>
</feature>
<reference evidence="5" key="2">
    <citation type="submission" date="2018-02" db="UniProtKB">
        <authorList>
            <consortium name="EnsemblPlants"/>
        </authorList>
    </citation>
    <scope>IDENTIFICATION</scope>
    <source>
        <strain evidence="5">Williams 82</strain>
    </source>
</reference>
<feature type="region of interest" description="Disordered" evidence="1">
    <location>
        <begin position="928"/>
        <end position="949"/>
    </location>
</feature>
<evidence type="ECO:0000256" key="1">
    <source>
        <dbReference type="SAM" id="MobiDB-lite"/>
    </source>
</evidence>
<reference evidence="4" key="3">
    <citation type="submission" date="2018-07" db="EMBL/GenBank/DDBJ databases">
        <title>WGS assembly of Glycine max.</title>
        <authorList>
            <person name="Schmutz J."/>
            <person name="Cannon S."/>
            <person name="Schlueter J."/>
            <person name="Ma J."/>
            <person name="Mitros T."/>
            <person name="Nelson W."/>
            <person name="Hyten D."/>
            <person name="Song Q."/>
            <person name="Thelen J."/>
            <person name="Cheng J."/>
            <person name="Xu D."/>
            <person name="Hellsten U."/>
            <person name="May G."/>
            <person name="Yu Y."/>
            <person name="Sakurai T."/>
            <person name="Umezawa T."/>
            <person name="Bhattacharyya M."/>
            <person name="Sandhu D."/>
            <person name="Valliyodan B."/>
            <person name="Lindquist E."/>
            <person name="Peto M."/>
            <person name="Grant D."/>
            <person name="Shu S."/>
            <person name="Goodstein D."/>
            <person name="Barry K."/>
            <person name="Futrell-Griggs M."/>
            <person name="Abernathy B."/>
            <person name="Du J."/>
            <person name="Tian Z."/>
            <person name="Zhu L."/>
            <person name="Gill N."/>
            <person name="Joshi T."/>
            <person name="Libault M."/>
            <person name="Sethuraman A."/>
            <person name="Zhang X."/>
            <person name="Shinozaki K."/>
            <person name="Nguyen H."/>
            <person name="Wing R."/>
            <person name="Cregan P."/>
            <person name="Specht J."/>
            <person name="Grimwood J."/>
            <person name="Rokhsar D."/>
            <person name="Stacey G."/>
            <person name="Shoemaker R."/>
            <person name="Jackson S."/>
        </authorList>
    </citation>
    <scope>NUCLEOTIDE SEQUENCE</scope>
    <source>
        <tissue evidence="4">Callus</tissue>
    </source>
</reference>
<evidence type="ECO:0000259" key="2">
    <source>
        <dbReference type="Pfam" id="PF24496"/>
    </source>
</evidence>
<reference evidence="4 5" key="1">
    <citation type="journal article" date="2010" name="Nature">
        <title>Genome sequence of the palaeopolyploid soybean.</title>
        <authorList>
            <person name="Schmutz J."/>
            <person name="Cannon S.B."/>
            <person name="Schlueter J."/>
            <person name="Ma J."/>
            <person name="Mitros T."/>
            <person name="Nelson W."/>
            <person name="Hyten D.L."/>
            <person name="Song Q."/>
            <person name="Thelen J.J."/>
            <person name="Cheng J."/>
            <person name="Xu D."/>
            <person name="Hellsten U."/>
            <person name="May G.D."/>
            <person name="Yu Y."/>
            <person name="Sakurai T."/>
            <person name="Umezawa T."/>
            <person name="Bhattacharyya M.K."/>
            <person name="Sandhu D."/>
            <person name="Valliyodan B."/>
            <person name="Lindquist E."/>
            <person name="Peto M."/>
            <person name="Grant D."/>
            <person name="Shu S."/>
            <person name="Goodstein D."/>
            <person name="Barry K."/>
            <person name="Futrell-Griggs M."/>
            <person name="Abernathy B."/>
            <person name="Du J."/>
            <person name="Tian Z."/>
            <person name="Zhu L."/>
            <person name="Gill N."/>
            <person name="Joshi T."/>
            <person name="Libault M."/>
            <person name="Sethuraman A."/>
            <person name="Zhang X.-C."/>
            <person name="Shinozaki K."/>
            <person name="Nguyen H.T."/>
            <person name="Wing R.A."/>
            <person name="Cregan P."/>
            <person name="Specht J."/>
            <person name="Grimwood J."/>
            <person name="Rokhsar D."/>
            <person name="Stacey G."/>
            <person name="Shoemaker R.C."/>
            <person name="Jackson S.A."/>
        </authorList>
    </citation>
    <scope>NUCLEOTIDE SEQUENCE [LARGE SCALE GENOMIC DNA]</scope>
    <source>
        <strain evidence="5">cv. Williams 82</strain>
        <tissue evidence="4">Callus</tissue>
    </source>
</reference>
<dbReference type="Pfam" id="PF24925">
    <property type="entry name" value="DUF7746"/>
    <property type="match status" value="1"/>
</dbReference>
<feature type="region of interest" description="Disordered" evidence="1">
    <location>
        <begin position="361"/>
        <end position="381"/>
    </location>
</feature>
<dbReference type="OMA" id="RSPWILE"/>
<feature type="compositionally biased region" description="Basic and acidic residues" evidence="1">
    <location>
        <begin position="871"/>
        <end position="880"/>
    </location>
</feature>
<evidence type="ECO:0000313" key="4">
    <source>
        <dbReference type="EMBL" id="KRH16294.1"/>
    </source>
</evidence>
<dbReference type="EMBL" id="CM000847">
    <property type="protein sequence ID" value="KRH16294.1"/>
    <property type="molecule type" value="Genomic_DNA"/>
</dbReference>
<dbReference type="InterPro" id="IPR028919">
    <property type="entry name" value="Viral_movement"/>
</dbReference>
<dbReference type="EnsemblPlants" id="KRH16294">
    <property type="protein sequence ID" value="KRH16294"/>
    <property type="gene ID" value="GLYMA_14G146600"/>
</dbReference>
<proteinExistence type="predicted"/>
<dbReference type="InterPro" id="IPR056010">
    <property type="entry name" value="DUF7588"/>
</dbReference>
<dbReference type="AlphaFoldDB" id="A0A0R0GDK4"/>
<dbReference type="InterPro" id="IPR056648">
    <property type="entry name" value="DUF7746"/>
</dbReference>
<protein>
    <recommendedName>
        <fullName evidence="7">Polyprotein</fullName>
    </recommendedName>
</protein>
<evidence type="ECO:0000313" key="5">
    <source>
        <dbReference type="EnsemblPlants" id="KRH16294"/>
    </source>
</evidence>
<feature type="region of interest" description="Disordered" evidence="1">
    <location>
        <begin position="864"/>
        <end position="900"/>
    </location>
</feature>
<gene>
    <name evidence="4" type="ORF">GLYMA_14G146600</name>
</gene>
<feature type="compositionally biased region" description="Basic residues" evidence="1">
    <location>
        <begin position="881"/>
        <end position="892"/>
    </location>
</feature>
<feature type="compositionally biased region" description="Low complexity" evidence="1">
    <location>
        <begin position="15"/>
        <end position="30"/>
    </location>
</feature>
<dbReference type="OrthoDB" id="1735266at2759"/>
<sequence>MSRLLRSFSHISFRSNSSLSSSSRNSNLLNDQDNQTQEVAPKHNLFDEEVRFEDINQNMDDWNIPEIPQDQLYVPETIKDKHNFDYIIKTVENNIPLGQEVGEEFHLLSKNSIHEHSRKYKYLHIGCVQVAIKPLIDMGIDAAVLMCLRDIRHNQFEDSLIGTVETSLGQGPIYFNCYPNKTVSLMDRNILDSLFLNIHFHGLDMKEGSIPAALIYRIQYKVMNTCASRVLLKPQRGETTLFITDMTKANVSLPRKIKWDEVTLPERWVMDKATPSIPRPAPTIEHIKQDNSGKVEITFNRRNSFSSRIEASRSEYESARRSFSVRTRSIPVGLTRSESHNQFPTVNLQGLDTTSSIPRTTYNQEQEDDQKSIQSPTYSSMEPYDNEPQRRWFFQHYKGTNKKQIQDKFYEFVERVKINVLFFDWFHAYAIRKNIDYPWKQEIIDSSNKPVMAIPFKTKDVNEEVTSKDIKSLMEQANYTNKYLQALGETIKTKVVPKQKSIEGAPPSVPIEIEKPLFKPFKVSEKAKRKIRELRKTKSLTEGVGDNHSELLNKIGSLLKVIPDTPQMVTRSTSKLINVINEDSDQTSDNTTEIGSVSEKNINPINSKHWKTPSKLYYQRPTAPDLLLEERSENNFKSFSANNIYEWNIDAQTEYNIMNTLQHMTMVATAYQTSHECSEETIIDILVAGFSGQLKGCAVKTDLNGKVITNDDDKEIPDAVNTLIFTIAQHFIGDPSLWKDRSAELLSNLKCRTLADFRWYRDTFLTRVYTREDSQQPFWKEKFLDGLPRSLGDKVRDKIHSQSANGDIPYENLSYGQLISYVQKVALKICQDDKIQRQLAKEKAQTKRDLGSFCEQFGLPACPKQKKKQASRKEAHDHKPANNRRFSKRRYSQKPSTSHISKYCRLKKKLRNLNLEPSIEEQINNLLIETSEEETETETSSSVLSDENLNLIQQDDQLSSTDDDGQINTLTREQELLFEAINSIPDPQEKKVFLEKLKKTLE</sequence>
<keyword evidence="6" id="KW-1185">Reference proteome</keyword>
<dbReference type="PANTHER" id="PTHR46249:SF29">
    <property type="entry name" value="VIRAL MOVEMENT PROTEIN"/>
    <property type="match status" value="1"/>
</dbReference>